<comment type="caution">
    <text evidence="2">Lacks conserved residue(s) required for the propagation of feature annotation.</text>
</comment>
<evidence type="ECO:0000256" key="1">
    <source>
        <dbReference type="ARBA" id="ARBA00023242"/>
    </source>
</evidence>
<accession>W1PUZ2</accession>
<feature type="region of interest" description="Disordered" evidence="3">
    <location>
        <begin position="241"/>
        <end position="337"/>
    </location>
</feature>
<evidence type="ECO:0000256" key="2">
    <source>
        <dbReference type="PROSITE-ProRule" id="PRU01002"/>
    </source>
</evidence>
<evidence type="ECO:0000259" key="4">
    <source>
        <dbReference type="PROSITE" id="PS51667"/>
    </source>
</evidence>
<dbReference type="InterPro" id="IPR014977">
    <property type="entry name" value="WRC_dom"/>
</dbReference>
<dbReference type="PANTHER" id="PTHR34122:SF1">
    <property type="entry name" value="EXPRESSED PROTEIN"/>
    <property type="match status" value="1"/>
</dbReference>
<organism evidence="5 6">
    <name type="scientific">Amborella trichopoda</name>
    <dbReference type="NCBI Taxonomy" id="13333"/>
    <lineage>
        <taxon>Eukaryota</taxon>
        <taxon>Viridiplantae</taxon>
        <taxon>Streptophyta</taxon>
        <taxon>Embryophyta</taxon>
        <taxon>Tracheophyta</taxon>
        <taxon>Spermatophyta</taxon>
        <taxon>Magnoliopsida</taxon>
        <taxon>Amborellales</taxon>
        <taxon>Amborellaceae</taxon>
        <taxon>Amborella</taxon>
    </lineage>
</organism>
<proteinExistence type="predicted"/>
<dbReference type="PANTHER" id="PTHR34122">
    <property type="entry name" value="EXPRESSED PROTEIN-RELATED"/>
    <property type="match status" value="1"/>
</dbReference>
<name>W1PUZ2_AMBTC</name>
<evidence type="ECO:0000313" key="5">
    <source>
        <dbReference type="EMBL" id="ERN11115.1"/>
    </source>
</evidence>
<feature type="compositionally biased region" description="Basic and acidic residues" evidence="3">
    <location>
        <begin position="172"/>
        <end position="199"/>
    </location>
</feature>
<feature type="region of interest" description="Disordered" evidence="3">
    <location>
        <begin position="172"/>
        <end position="203"/>
    </location>
</feature>
<dbReference type="PROSITE" id="PS51667">
    <property type="entry name" value="WRC"/>
    <property type="match status" value="1"/>
</dbReference>
<feature type="region of interest" description="Disordered" evidence="3">
    <location>
        <begin position="1"/>
        <end position="79"/>
    </location>
</feature>
<evidence type="ECO:0000256" key="3">
    <source>
        <dbReference type="SAM" id="MobiDB-lite"/>
    </source>
</evidence>
<reference evidence="6" key="1">
    <citation type="journal article" date="2013" name="Science">
        <title>The Amborella genome and the evolution of flowering plants.</title>
        <authorList>
            <consortium name="Amborella Genome Project"/>
        </authorList>
    </citation>
    <scope>NUCLEOTIDE SEQUENCE [LARGE SCALE GENOMIC DNA]</scope>
</reference>
<keyword evidence="1" id="KW-0539">Nucleus</keyword>
<dbReference type="AlphaFoldDB" id="W1PUZ2"/>
<dbReference type="Proteomes" id="UP000017836">
    <property type="component" value="Unassembled WGS sequence"/>
</dbReference>
<dbReference type="eggNOG" id="ENOG502R42A">
    <property type="taxonomic scope" value="Eukaryota"/>
</dbReference>
<dbReference type="HOGENOM" id="CLU_790727_0_0_1"/>
<evidence type="ECO:0000313" key="6">
    <source>
        <dbReference type="Proteomes" id="UP000017836"/>
    </source>
</evidence>
<feature type="compositionally biased region" description="Basic and acidic residues" evidence="3">
    <location>
        <begin position="248"/>
        <end position="287"/>
    </location>
</feature>
<keyword evidence="6" id="KW-1185">Reference proteome</keyword>
<dbReference type="Gramene" id="ERN11115">
    <property type="protein sequence ID" value="ERN11115"/>
    <property type="gene ID" value="AMTR_s00024p00159300"/>
</dbReference>
<feature type="domain" description="WRC" evidence="4">
    <location>
        <begin position="200"/>
        <end position="245"/>
    </location>
</feature>
<gene>
    <name evidence="5" type="ORF">AMTR_s00024p00159300</name>
</gene>
<dbReference type="Pfam" id="PF08879">
    <property type="entry name" value="WRC"/>
    <property type="match status" value="1"/>
</dbReference>
<sequence>MHGQGGGFSEELKEPHQPIAQPNSGEFPLQGKGKWSSFIFTGELEEEEEGVKANENEEPMVAPNGSPGARPPLPPWLLSIPERETNGRWTKQYYSFPASKRKRSSAETSEETIEIIDLDNEEISKEDNIEINNLEIREKTEDGLIDLNKEISAYVIDIESDSHSCDLKLDERETEMRKNDSHGSDLKMEERENKGKNEFESGGLRCSRMNGKTWRCKREALLGYALCEYHHGKARMRSINQIVSQKRGKPEKSESNREKSLKREKMVGKPEKSLKREKMVGKPEKSLKREKKKKLGELVKKKGKSQEREKSEEIKKREKLEREKNQRKKKKEKSIKSLFDETYVTITQLRF</sequence>
<feature type="compositionally biased region" description="Basic and acidic residues" evidence="3">
    <location>
        <begin position="295"/>
        <end position="324"/>
    </location>
</feature>
<dbReference type="EMBL" id="KI392710">
    <property type="protein sequence ID" value="ERN11115.1"/>
    <property type="molecule type" value="Genomic_DNA"/>
</dbReference>
<dbReference type="STRING" id="13333.W1PUZ2"/>
<protein>
    <recommendedName>
        <fullName evidence="4">WRC domain-containing protein</fullName>
    </recommendedName>
</protein>
<dbReference type="OMA" id="WRCKREA"/>